<keyword evidence="2" id="KW-0479">Metal-binding</keyword>
<dbReference type="Proteomes" id="UP000002613">
    <property type="component" value="Chromosome"/>
</dbReference>
<reference evidence="8" key="1">
    <citation type="submission" date="2010-02" db="EMBL/GenBank/DDBJ databases">
        <title>Complete sequence of Ferroglobus placidus DSM 10642.</title>
        <authorList>
            <consortium name="US DOE Joint Genome Institute"/>
            <person name="Lucas S."/>
            <person name="Copeland A."/>
            <person name="Lapidus A."/>
            <person name="Cheng J.-F."/>
            <person name="Bruce D."/>
            <person name="Goodwin L."/>
            <person name="Pitluck S."/>
            <person name="Saunders E."/>
            <person name="Brettin T."/>
            <person name="Detter J.C."/>
            <person name="Han C."/>
            <person name="Tapia R."/>
            <person name="Larimer F."/>
            <person name="Land M."/>
            <person name="Hauser L."/>
            <person name="Kyrpides N."/>
            <person name="Ivanova N."/>
            <person name="Holmes D."/>
            <person name="Lovley D."/>
            <person name="Kyrpides N."/>
            <person name="Anderson I.J."/>
            <person name="Woyke T."/>
        </authorList>
    </citation>
    <scope>NUCLEOTIDE SEQUENCE [LARGE SCALE GENOMIC DNA]</scope>
    <source>
        <strain evidence="8">DSM 10642 / AEDII12DO</strain>
    </source>
</reference>
<dbReference type="AlphaFoldDB" id="D3S0Q1"/>
<dbReference type="Pfam" id="PF19864">
    <property type="entry name" value="Radical_SAM_N2"/>
    <property type="match status" value="1"/>
</dbReference>
<organism evidence="7 8">
    <name type="scientific">Ferroglobus placidus (strain DSM 10642 / AEDII12DO)</name>
    <dbReference type="NCBI Taxonomy" id="589924"/>
    <lineage>
        <taxon>Archaea</taxon>
        <taxon>Methanobacteriati</taxon>
        <taxon>Methanobacteriota</taxon>
        <taxon>Archaeoglobi</taxon>
        <taxon>Archaeoglobales</taxon>
        <taxon>Archaeoglobaceae</taxon>
        <taxon>Ferroglobus</taxon>
    </lineage>
</organism>
<dbReference type="SUPFAM" id="SSF102114">
    <property type="entry name" value="Radical SAM enzymes"/>
    <property type="match status" value="1"/>
</dbReference>
<dbReference type="SFLD" id="SFLDG01082">
    <property type="entry name" value="B12-binding_domain_containing"/>
    <property type="match status" value="1"/>
</dbReference>
<evidence type="ECO:0000256" key="5">
    <source>
        <dbReference type="SAM" id="Coils"/>
    </source>
</evidence>
<evidence type="ECO:0000259" key="6">
    <source>
        <dbReference type="PROSITE" id="PS51918"/>
    </source>
</evidence>
<evidence type="ECO:0000256" key="3">
    <source>
        <dbReference type="ARBA" id="ARBA00023004"/>
    </source>
</evidence>
<proteinExistence type="predicted"/>
<dbReference type="InterPro" id="IPR045784">
    <property type="entry name" value="Radical_SAM_N2"/>
</dbReference>
<evidence type="ECO:0000313" key="7">
    <source>
        <dbReference type="EMBL" id="ADC66292.1"/>
    </source>
</evidence>
<evidence type="ECO:0000256" key="1">
    <source>
        <dbReference type="ARBA" id="ARBA00022691"/>
    </source>
</evidence>
<keyword evidence="1" id="KW-0949">S-adenosyl-L-methionine</keyword>
<dbReference type="STRING" id="589924.Ferp_2161"/>
<dbReference type="OrthoDB" id="2305at2157"/>
<dbReference type="PANTHER" id="PTHR42731:SF1">
    <property type="entry name" value="RADICAL SAM DOMAIN PROTEIN"/>
    <property type="match status" value="1"/>
</dbReference>
<dbReference type="GO" id="GO:0051536">
    <property type="term" value="F:iron-sulfur cluster binding"/>
    <property type="evidence" value="ECO:0007669"/>
    <property type="project" value="UniProtKB-KW"/>
</dbReference>
<dbReference type="InterPro" id="IPR006638">
    <property type="entry name" value="Elp3/MiaA/NifB-like_rSAM"/>
</dbReference>
<dbReference type="GO" id="GO:0046872">
    <property type="term" value="F:metal ion binding"/>
    <property type="evidence" value="ECO:0007669"/>
    <property type="project" value="UniProtKB-KW"/>
</dbReference>
<keyword evidence="4" id="KW-0411">Iron-sulfur</keyword>
<evidence type="ECO:0000256" key="2">
    <source>
        <dbReference type="ARBA" id="ARBA00022723"/>
    </source>
</evidence>
<dbReference type="GO" id="GO:0003824">
    <property type="term" value="F:catalytic activity"/>
    <property type="evidence" value="ECO:0007669"/>
    <property type="project" value="InterPro"/>
</dbReference>
<gene>
    <name evidence="7" type="ordered locus">Ferp_2161</name>
</gene>
<dbReference type="PROSITE" id="PS51918">
    <property type="entry name" value="RADICAL_SAM"/>
    <property type="match status" value="1"/>
</dbReference>
<dbReference type="PANTHER" id="PTHR42731">
    <property type="entry name" value="SLL1084 PROTEIN"/>
    <property type="match status" value="1"/>
</dbReference>
<protein>
    <submittedName>
        <fullName evidence="7">Radical SAM domain protein</fullName>
    </submittedName>
</protein>
<dbReference type="Pfam" id="PF04055">
    <property type="entry name" value="Radical_SAM"/>
    <property type="match status" value="1"/>
</dbReference>
<dbReference type="InterPro" id="IPR007197">
    <property type="entry name" value="rSAM"/>
</dbReference>
<accession>D3S0Q1</accession>
<feature type="domain" description="Radical SAM core" evidence="6">
    <location>
        <begin position="167"/>
        <end position="397"/>
    </location>
</feature>
<dbReference type="SFLD" id="SFLDS00029">
    <property type="entry name" value="Radical_SAM"/>
    <property type="match status" value="1"/>
</dbReference>
<dbReference type="KEGG" id="fpl:Ferp_2161"/>
<keyword evidence="5" id="KW-0175">Coiled coil</keyword>
<reference evidence="7 8" key="2">
    <citation type="journal article" date="2011" name="Stand. Genomic Sci.">
        <title>Complete genome sequence of Ferroglobus placidus AEDII12DO.</title>
        <authorList>
            <person name="Anderson I."/>
            <person name="Risso C."/>
            <person name="Holmes D."/>
            <person name="Lucas S."/>
            <person name="Copeland A."/>
            <person name="Lapidus A."/>
            <person name="Cheng J.F."/>
            <person name="Bruce D."/>
            <person name="Goodwin L."/>
            <person name="Pitluck S."/>
            <person name="Saunders E."/>
            <person name="Brettin T."/>
            <person name="Detter J.C."/>
            <person name="Han C."/>
            <person name="Tapia R."/>
            <person name="Larimer F."/>
            <person name="Land M."/>
            <person name="Hauser L."/>
            <person name="Woyke T."/>
            <person name="Lovley D."/>
            <person name="Kyrpides N."/>
            <person name="Ivanova N."/>
        </authorList>
    </citation>
    <scope>NUCLEOTIDE SEQUENCE [LARGE SCALE GENOMIC DNA]</scope>
    <source>
        <strain evidence="8">DSM 10642 / AEDII12DO</strain>
    </source>
</reference>
<dbReference type="SMART" id="SM00729">
    <property type="entry name" value="Elp3"/>
    <property type="match status" value="1"/>
</dbReference>
<dbReference type="InterPro" id="IPR013785">
    <property type="entry name" value="Aldolase_TIM"/>
</dbReference>
<dbReference type="InterPro" id="IPR058240">
    <property type="entry name" value="rSAM_sf"/>
</dbReference>
<dbReference type="RefSeq" id="WP_012966630.1">
    <property type="nucleotide sequence ID" value="NC_013849.1"/>
</dbReference>
<dbReference type="HOGENOM" id="CLU_011543_3_3_2"/>
<dbReference type="GeneID" id="8779699"/>
<feature type="coiled-coil region" evidence="5">
    <location>
        <begin position="368"/>
        <end position="395"/>
    </location>
</feature>
<dbReference type="PaxDb" id="589924-Ferp_2161"/>
<evidence type="ECO:0000313" key="8">
    <source>
        <dbReference type="Proteomes" id="UP000002613"/>
    </source>
</evidence>
<name>D3S0Q1_FERPA</name>
<dbReference type="CDD" id="cd01335">
    <property type="entry name" value="Radical_SAM"/>
    <property type="match status" value="1"/>
</dbReference>
<dbReference type="eggNOG" id="arCOG01355">
    <property type="taxonomic scope" value="Archaea"/>
</dbReference>
<sequence length="473" mass="54199">MTEFNPFLKSWKKGLKRVAIVYPNRYVGGVSSLAVQRLYYEINSSEDFIAERFFTDVFEGLRSVESGSELKSFDVALFTLQYEEDYFNAVQIIKKSNFSGVKIAGGPCVTENPKPIAKFFDGLFIGEADNLVLDIVEGKLELYPKNKRRFLWRELPEHQKMQVIGEGAYGRALHIEVGRGCPRSCRFCIVRQLYAPARWRKVEEIVEIARENRKIVDKIALISPSPSDHPKFEEIISELYSLGYQISPSSLRADKISEEVLKILVKSGLKSLTFAPETSERLREVIKKDISNEEIIVAAKLAKEAGIEKVKLYFMIGLPGEKLEDLEEIVSLVERIRSMNLKVAVSVNPLVPKPHTPFQWLPYGGEIGKDVKENIKSLEEKAKFLEKMRKFAEVSVESVRKFAIQTVLSRGDERVSRLIELKPNFNLIFKLKLDKFLEAFEVDEELPWDDLSIGYKKERLKREYEKVLADISA</sequence>
<dbReference type="EMBL" id="CP001899">
    <property type="protein sequence ID" value="ADC66292.1"/>
    <property type="molecule type" value="Genomic_DNA"/>
</dbReference>
<keyword evidence="3" id="KW-0408">Iron</keyword>
<keyword evidence="8" id="KW-1185">Reference proteome</keyword>
<evidence type="ECO:0000256" key="4">
    <source>
        <dbReference type="ARBA" id="ARBA00023014"/>
    </source>
</evidence>
<dbReference type="Gene3D" id="3.20.20.70">
    <property type="entry name" value="Aldolase class I"/>
    <property type="match status" value="1"/>
</dbReference>